<accession>A0A7W6KA93</accession>
<reference evidence="2" key="4">
    <citation type="submission" date="2024-05" db="EMBL/GenBank/DDBJ databases">
        <authorList>
            <person name="Sun Q."/>
            <person name="Zhou Y."/>
        </authorList>
    </citation>
    <scope>NUCLEOTIDE SEQUENCE</scope>
    <source>
        <strain evidence="2">CGMCC 1.15287</strain>
    </source>
</reference>
<reference evidence="5" key="2">
    <citation type="journal article" date="2019" name="Int. J. Syst. Evol. Microbiol.">
        <title>The Global Catalogue of Microorganisms (GCM) 10K type strain sequencing project: providing services to taxonomists for standard genome sequencing and annotation.</title>
        <authorList>
            <consortium name="The Broad Institute Genomics Platform"/>
            <consortium name="The Broad Institute Genome Sequencing Center for Infectious Disease"/>
            <person name="Wu L."/>
            <person name="Ma J."/>
        </authorList>
    </citation>
    <scope>NUCLEOTIDE SEQUENCE [LARGE SCALE GENOMIC DNA]</scope>
    <source>
        <strain evidence="5">CGMCC 1.15287</strain>
    </source>
</reference>
<dbReference type="InterPro" id="IPR044023">
    <property type="entry name" value="Ig_7"/>
</dbReference>
<reference evidence="3 4" key="3">
    <citation type="submission" date="2020-08" db="EMBL/GenBank/DDBJ databases">
        <title>Genomic Encyclopedia of Type Strains, Phase IV (KMG-IV): sequencing the most valuable type-strain genomes for metagenomic binning, comparative biology and taxonomic classification.</title>
        <authorList>
            <person name="Goeker M."/>
        </authorList>
    </citation>
    <scope>NUCLEOTIDE SEQUENCE [LARGE SCALE GENOMIC DNA]</scope>
    <source>
        <strain evidence="3 4">DSM 100774</strain>
    </source>
</reference>
<dbReference type="RefSeq" id="WP_183760121.1">
    <property type="nucleotide sequence ID" value="NZ_BMHZ01000002.1"/>
</dbReference>
<evidence type="ECO:0000313" key="2">
    <source>
        <dbReference type="EMBL" id="GGH04301.1"/>
    </source>
</evidence>
<dbReference type="NCBIfam" id="TIGR04131">
    <property type="entry name" value="Bac_Flav_CTERM"/>
    <property type="match status" value="1"/>
</dbReference>
<name>A0A7W6KA93_9SPHI</name>
<evidence type="ECO:0000313" key="4">
    <source>
        <dbReference type="Proteomes" id="UP000532273"/>
    </source>
</evidence>
<dbReference type="Proteomes" id="UP000642938">
    <property type="component" value="Unassembled WGS sequence"/>
</dbReference>
<sequence>MQNSGPGSFREALTMAAANGIATDDYIHFNLPGNTLADRTIVIRDELPLISGHLIIDGTTQSGNALGNSSAKILLVADRTSYLSSQYDYGCFNILNVTDVQIYGLAFDQFRSLTTKTNSNGQSSNASGIYIVSSSGITIGAPGRGNVFIQNDVGIYASSDVQHQNTNGKLKVQSNWFGLYLDGTESFQQKSALAHIISKDTEFGGPDPSYGNVLGGFSAYGLSVNGENIKIRFNRFGFDGNGGLSQRVGVTINLSITNGEFSDNLASRFAIEMGSKNVKILRNKELYQVANLFSGGIYFNYSQNIQIGSDDIADVNEFLPSLDGPFRNGGSKNIEIRKNIIHCSAYAYSVRDFATPSIQVLINSDTEYSGTATPNSEVYIYNDYTDCTSCSPLQFYQKLITDASGKWGITGNFTNMKFVANTTLITVSSEFTQPHILAGRSGYWYDKTDASCGMSNGSLSLTNALHLMKVEWYNRKGEKVGEGNKVENLPAGEYYAKGYNGKCYTISPYNASLFNIEPVFVTTNKKIQQPGCGKKNGSIKGLYFNLFGGGAASTKWVDENGETVSAGNVELNNVGPGSYTLIVTTGSNCTKSYGPIKLENTEGPNIDRTSIMIKKANCDNSDGAISGITATGLNNLQYTWKDEKNNIISHNLDLTGAKAGKYILEVKDESACEILTNTFDIASENNIEIDEMLALSSKTTCGKANGSITGIKINGNGTFKWLNENGEVVGTGIELKQVPKGRYKLMVTGPYCTKMSSVFTISEASTKNYISEKKVRNATCNQKNGSISINFGEAPKSLRWIDENNPSVTLSLSSTLTNLGAGIYKLYITDENNCESLYDAYEITSILPPVITERAITIETDKCGLGTGSIKGISISGGSLPYNYTWLDQDNKIVSNKPSLENAFAGKYRLKVVDGEKCEVNSEIYTINTETAMLEAPEVLPVQICAPGNAIIIPAQQKEGKFLLYQTETSSQPLASTTNIFRIQVDKNVTYYVSYTIGICESKRIPVTVEVAEKALKIASSFTPNNDGFNDTWGIGGLENYPEFTLKIFNRMGQNVYSTQDPKFSFNGTQNNGQLPVGVYYFIISLRTGCSNITGSLTLIR</sequence>
<protein>
    <submittedName>
        <fullName evidence="3">Gliding motility-associated-like protein</fullName>
    </submittedName>
</protein>
<reference evidence="2" key="1">
    <citation type="journal article" date="2014" name="Int. J. Syst. Evol. Microbiol.">
        <title>Complete genome of a new Firmicutes species belonging to the dominant human colonic microbiota ('Ruminococcus bicirculans') reveals two chromosomes and a selective capacity to utilize plant glucans.</title>
        <authorList>
            <consortium name="NISC Comparative Sequencing Program"/>
            <person name="Wegmann U."/>
            <person name="Louis P."/>
            <person name="Goesmann A."/>
            <person name="Henrissat B."/>
            <person name="Duncan S.H."/>
            <person name="Flint H.J."/>
        </authorList>
    </citation>
    <scope>NUCLEOTIDE SEQUENCE</scope>
    <source>
        <strain evidence="2">CGMCC 1.15287</strain>
    </source>
</reference>
<comment type="caution">
    <text evidence="3">The sequence shown here is derived from an EMBL/GenBank/DDBJ whole genome shotgun (WGS) entry which is preliminary data.</text>
</comment>
<evidence type="ECO:0000313" key="5">
    <source>
        <dbReference type="Proteomes" id="UP000642938"/>
    </source>
</evidence>
<dbReference type="Proteomes" id="UP000532273">
    <property type="component" value="Unassembled WGS sequence"/>
</dbReference>
<dbReference type="Pfam" id="PF19081">
    <property type="entry name" value="Ig_7"/>
    <property type="match status" value="1"/>
</dbReference>
<dbReference type="Pfam" id="PF13585">
    <property type="entry name" value="CHU_C"/>
    <property type="match status" value="1"/>
</dbReference>
<proteinExistence type="predicted"/>
<dbReference type="AlphaFoldDB" id="A0A7W6KA93"/>
<dbReference type="EMBL" id="BMHZ01000002">
    <property type="protein sequence ID" value="GGH04301.1"/>
    <property type="molecule type" value="Genomic_DNA"/>
</dbReference>
<dbReference type="InterPro" id="IPR026341">
    <property type="entry name" value="T9SS_type_B"/>
</dbReference>
<feature type="domain" description="Ig-like" evidence="1">
    <location>
        <begin position="936"/>
        <end position="1011"/>
    </location>
</feature>
<gene>
    <name evidence="2" type="ORF">GCM10007422_19840</name>
    <name evidence="3" type="ORF">GGQ60_000837</name>
</gene>
<dbReference type="EMBL" id="JACIEF010000001">
    <property type="protein sequence ID" value="MBB4106877.1"/>
    <property type="molecule type" value="Genomic_DNA"/>
</dbReference>
<evidence type="ECO:0000259" key="1">
    <source>
        <dbReference type="Pfam" id="PF19081"/>
    </source>
</evidence>
<organism evidence="3 4">
    <name type="scientific">Pedobacter zeae</name>
    <dbReference type="NCBI Taxonomy" id="1737356"/>
    <lineage>
        <taxon>Bacteria</taxon>
        <taxon>Pseudomonadati</taxon>
        <taxon>Bacteroidota</taxon>
        <taxon>Sphingobacteriia</taxon>
        <taxon>Sphingobacteriales</taxon>
        <taxon>Sphingobacteriaceae</taxon>
        <taxon>Pedobacter</taxon>
    </lineage>
</organism>
<evidence type="ECO:0000313" key="3">
    <source>
        <dbReference type="EMBL" id="MBB4106877.1"/>
    </source>
</evidence>
<keyword evidence="5" id="KW-1185">Reference proteome</keyword>